<dbReference type="Proteomes" id="UP001302367">
    <property type="component" value="Chromosome 5"/>
</dbReference>
<accession>A0ABZ0NSR4</accession>
<proteinExistence type="predicted"/>
<dbReference type="RefSeq" id="XP_065458992.1">
    <property type="nucleotide sequence ID" value="XM_065602920.1"/>
</dbReference>
<protein>
    <submittedName>
        <fullName evidence="1">Uncharacterized protein</fullName>
    </submittedName>
</protein>
<reference evidence="1 2" key="1">
    <citation type="submission" date="2023-09" db="EMBL/GenBank/DDBJ databases">
        <title>Complete-Gapless Cercospora beticola genome.</title>
        <authorList>
            <person name="Wyatt N.A."/>
            <person name="Spanner R.E."/>
            <person name="Bolton M.D."/>
        </authorList>
    </citation>
    <scope>NUCLEOTIDE SEQUENCE [LARGE SCALE GENOMIC DNA]</scope>
    <source>
        <strain evidence="1">Cb09-40</strain>
    </source>
</reference>
<evidence type="ECO:0000313" key="2">
    <source>
        <dbReference type="Proteomes" id="UP001302367"/>
    </source>
</evidence>
<keyword evidence="2" id="KW-1185">Reference proteome</keyword>
<dbReference type="GeneID" id="90644364"/>
<evidence type="ECO:0000313" key="1">
    <source>
        <dbReference type="EMBL" id="WPB02628.1"/>
    </source>
</evidence>
<dbReference type="EMBL" id="CP134188">
    <property type="protein sequence ID" value="WPB02628.1"/>
    <property type="molecule type" value="Genomic_DNA"/>
</dbReference>
<sequence length="65" mass="6890">MDEDDFLAPYREQAVICLLEDAVQLIDAHAKLHKRTGTEAGEAGMDVIGETESETNGAETVGGGL</sequence>
<gene>
    <name evidence="1" type="ORF">RHO25_007264</name>
</gene>
<name>A0ABZ0NSR4_CERBT</name>
<organism evidence="1 2">
    <name type="scientific">Cercospora beticola</name>
    <name type="common">Sugarbeet leaf spot fungus</name>
    <dbReference type="NCBI Taxonomy" id="122368"/>
    <lineage>
        <taxon>Eukaryota</taxon>
        <taxon>Fungi</taxon>
        <taxon>Dikarya</taxon>
        <taxon>Ascomycota</taxon>
        <taxon>Pezizomycotina</taxon>
        <taxon>Dothideomycetes</taxon>
        <taxon>Dothideomycetidae</taxon>
        <taxon>Mycosphaerellales</taxon>
        <taxon>Mycosphaerellaceae</taxon>
        <taxon>Cercospora</taxon>
    </lineage>
</organism>